<dbReference type="Pfam" id="PF03575">
    <property type="entry name" value="Peptidase_S51"/>
    <property type="match status" value="1"/>
</dbReference>
<name>A0A7Z0PFT0_9FUSO</name>
<evidence type="ECO:0000256" key="4">
    <source>
        <dbReference type="ARBA" id="ARBA00022825"/>
    </source>
</evidence>
<sequence length="240" mass="27587">MRYYLTSATINFDDRLLIKENGFINDLKLNIKKPCSFLFVANNPNNIEETEKYAFDLKNALEVENIEINEFNILDSRNKENVEELIVSANLVFLAGGHVPTQNKFFHEINLKKYIDKYDGIIMSCSAGSMNSASKVYSIPEHNGEVKDREYKRELEGLGITEVNVLPHFEFLKTMSVDGLNLIEDIAKKDSMERKFYCLDDGSYILGIRGEMEIIKGSAYILSNGRLERISNIDEEYKLR</sequence>
<protein>
    <submittedName>
        <fullName evidence="5">Type 1 glutamine amidotransferase-like domain-containing protein</fullName>
    </submittedName>
</protein>
<keyword evidence="5" id="KW-0315">Glutamine amidotransferase</keyword>
<dbReference type="SUPFAM" id="SSF52317">
    <property type="entry name" value="Class I glutamine amidotransferase-like"/>
    <property type="match status" value="1"/>
</dbReference>
<dbReference type="InterPro" id="IPR029062">
    <property type="entry name" value="Class_I_gatase-like"/>
</dbReference>
<dbReference type="AlphaFoldDB" id="A0A7Z0PFT0"/>
<dbReference type="GO" id="GO:0008236">
    <property type="term" value="F:serine-type peptidase activity"/>
    <property type="evidence" value="ECO:0007669"/>
    <property type="project" value="UniProtKB-KW"/>
</dbReference>
<keyword evidence="5" id="KW-0808">Transferase</keyword>
<dbReference type="Gene3D" id="3.40.50.880">
    <property type="match status" value="1"/>
</dbReference>
<keyword evidence="6" id="KW-1185">Reference proteome</keyword>
<dbReference type="Proteomes" id="UP000526184">
    <property type="component" value="Unassembled WGS sequence"/>
</dbReference>
<accession>A0A7Z0PFT0</accession>
<evidence type="ECO:0000256" key="1">
    <source>
        <dbReference type="ARBA" id="ARBA00006534"/>
    </source>
</evidence>
<comment type="similarity">
    <text evidence="1">Belongs to the peptidase S51 family.</text>
</comment>
<organism evidence="5 6">
    <name type="scientific">Streptobacillus felis</name>
    <dbReference type="NCBI Taxonomy" id="1384509"/>
    <lineage>
        <taxon>Bacteria</taxon>
        <taxon>Fusobacteriati</taxon>
        <taxon>Fusobacteriota</taxon>
        <taxon>Fusobacteriia</taxon>
        <taxon>Fusobacteriales</taxon>
        <taxon>Leptotrichiaceae</taxon>
        <taxon>Streptobacillus</taxon>
    </lineage>
</organism>
<dbReference type="RefSeq" id="WP_180136379.1">
    <property type="nucleotide sequence ID" value="NZ_JABMKT010000047.1"/>
</dbReference>
<evidence type="ECO:0000256" key="3">
    <source>
        <dbReference type="ARBA" id="ARBA00022801"/>
    </source>
</evidence>
<keyword evidence="4" id="KW-0720">Serine protease</keyword>
<gene>
    <name evidence="5" type="ORF">HP397_06435</name>
</gene>
<proteinExistence type="inferred from homology"/>
<keyword evidence="2" id="KW-0645">Protease</keyword>
<dbReference type="GO" id="GO:0016740">
    <property type="term" value="F:transferase activity"/>
    <property type="evidence" value="ECO:0007669"/>
    <property type="project" value="UniProtKB-KW"/>
</dbReference>
<evidence type="ECO:0000313" key="5">
    <source>
        <dbReference type="EMBL" id="NYV28437.1"/>
    </source>
</evidence>
<dbReference type="InterPro" id="IPR005320">
    <property type="entry name" value="Peptidase_S51"/>
</dbReference>
<dbReference type="EMBL" id="JABMKT010000047">
    <property type="protein sequence ID" value="NYV28437.1"/>
    <property type="molecule type" value="Genomic_DNA"/>
</dbReference>
<dbReference type="GO" id="GO:0006508">
    <property type="term" value="P:proteolysis"/>
    <property type="evidence" value="ECO:0007669"/>
    <property type="project" value="UniProtKB-KW"/>
</dbReference>
<reference evidence="5 6" key="1">
    <citation type="submission" date="2020-05" db="EMBL/GenBank/DDBJ databases">
        <title>Streptobacillus felis strain LHL191014123.</title>
        <authorList>
            <person name="Fawzy A."/>
            <person name="Rau J."/>
            <person name="Risse K."/>
            <person name="Schauerte N."/>
            <person name="Geiger C."/>
            <person name="Blom J."/>
            <person name="Imirzalioglu C."/>
            <person name="Falgenhauer J."/>
            <person name="Bach A."/>
            <person name="Herden C."/>
            <person name="Eisenberg T."/>
        </authorList>
    </citation>
    <scope>NUCLEOTIDE SEQUENCE [LARGE SCALE GENOMIC DNA]</scope>
    <source>
        <strain evidence="5 6">LHL191014123</strain>
    </source>
</reference>
<evidence type="ECO:0000256" key="2">
    <source>
        <dbReference type="ARBA" id="ARBA00022670"/>
    </source>
</evidence>
<evidence type="ECO:0000313" key="6">
    <source>
        <dbReference type="Proteomes" id="UP000526184"/>
    </source>
</evidence>
<comment type="caution">
    <text evidence="5">The sequence shown here is derived from an EMBL/GenBank/DDBJ whole genome shotgun (WGS) entry which is preliminary data.</text>
</comment>
<keyword evidence="3" id="KW-0378">Hydrolase</keyword>